<evidence type="ECO:0000256" key="1">
    <source>
        <dbReference type="SAM" id="SignalP"/>
    </source>
</evidence>
<feature type="chain" id="PRO_5026072364" evidence="1">
    <location>
        <begin position="28"/>
        <end position="124"/>
    </location>
</feature>
<keyword evidence="1" id="KW-0732">Signal</keyword>
<reference evidence="2 3" key="1">
    <citation type="submission" date="2020-02" db="EMBL/GenBank/DDBJ databases">
        <authorList>
            <person name="Zheng R.K."/>
            <person name="Sun C.M."/>
        </authorList>
    </citation>
    <scope>NUCLEOTIDE SEQUENCE [LARGE SCALE GENOMIC DNA]</scope>
    <source>
        <strain evidence="3">zrk23</strain>
    </source>
</reference>
<gene>
    <name evidence="2" type="ORF">G5C33_16215</name>
</gene>
<feature type="signal peptide" evidence="1">
    <location>
        <begin position="1"/>
        <end position="27"/>
    </location>
</feature>
<dbReference type="EMBL" id="CP049109">
    <property type="protein sequence ID" value="QIG81168.1"/>
    <property type="molecule type" value="Genomic_DNA"/>
</dbReference>
<sequence>MKARIAAVALAALLVSACSSGSGITGAARRPGPAVPVPTDVPLTTAVMGQQADRLFAQFGAPTLDISEGRGRKVQFANGTCVLDAYLYPPENGRGSPTVTFMETRLRDGSPIDPSSCIASLRAR</sequence>
<keyword evidence="3" id="KW-1185">Reference proteome</keyword>
<organism evidence="2 3">
    <name type="scientific">Stakelama tenebrarum</name>
    <dbReference type="NCBI Taxonomy" id="2711215"/>
    <lineage>
        <taxon>Bacteria</taxon>
        <taxon>Pseudomonadati</taxon>
        <taxon>Pseudomonadota</taxon>
        <taxon>Alphaproteobacteria</taxon>
        <taxon>Sphingomonadales</taxon>
        <taxon>Sphingomonadaceae</taxon>
        <taxon>Stakelama</taxon>
    </lineage>
</organism>
<dbReference type="PROSITE" id="PS51257">
    <property type="entry name" value="PROKAR_LIPOPROTEIN"/>
    <property type="match status" value="1"/>
</dbReference>
<evidence type="ECO:0000313" key="2">
    <source>
        <dbReference type="EMBL" id="QIG81168.1"/>
    </source>
</evidence>
<dbReference type="Proteomes" id="UP000501568">
    <property type="component" value="Chromosome"/>
</dbReference>
<accession>A0A6G6Y8Y0</accession>
<proteinExistence type="predicted"/>
<name>A0A6G6Y8Y0_9SPHN</name>
<dbReference type="RefSeq" id="WP_165328098.1">
    <property type="nucleotide sequence ID" value="NZ_CP049109.1"/>
</dbReference>
<evidence type="ECO:0000313" key="3">
    <source>
        <dbReference type="Proteomes" id="UP000501568"/>
    </source>
</evidence>
<protein>
    <submittedName>
        <fullName evidence="2">Uncharacterized protein</fullName>
    </submittedName>
</protein>
<dbReference type="AlphaFoldDB" id="A0A6G6Y8Y0"/>
<dbReference type="KEGG" id="spzr:G5C33_16215"/>